<comment type="similarity">
    <text evidence="2">Belongs to the ABC-4 integral membrane protein family. LolC/E subfamily.</text>
</comment>
<evidence type="ECO:0000256" key="7">
    <source>
        <dbReference type="SAM" id="Phobius"/>
    </source>
</evidence>
<dbReference type="Proteomes" id="UP001230496">
    <property type="component" value="Chromosome"/>
</dbReference>
<evidence type="ECO:0000256" key="1">
    <source>
        <dbReference type="ARBA" id="ARBA00004651"/>
    </source>
</evidence>
<evidence type="ECO:0000313" key="9">
    <source>
        <dbReference type="EMBL" id="WMN13081.1"/>
    </source>
</evidence>
<evidence type="ECO:0000256" key="6">
    <source>
        <dbReference type="ARBA" id="ARBA00023136"/>
    </source>
</evidence>
<keyword evidence="6 7" id="KW-0472">Membrane</keyword>
<comment type="subcellular location">
    <subcellularLocation>
        <location evidence="1">Cell membrane</location>
        <topology evidence="1">Multi-pass membrane protein</topology>
    </subcellularLocation>
</comment>
<dbReference type="KEGG" id="msaa:QYS49_32490"/>
<feature type="transmembrane region" description="Helical" evidence="7">
    <location>
        <begin position="42"/>
        <end position="69"/>
    </location>
</feature>
<dbReference type="AlphaFoldDB" id="A0AA51RC56"/>
<evidence type="ECO:0000256" key="4">
    <source>
        <dbReference type="ARBA" id="ARBA00022692"/>
    </source>
</evidence>
<evidence type="ECO:0000259" key="8">
    <source>
        <dbReference type="Pfam" id="PF02687"/>
    </source>
</evidence>
<protein>
    <submittedName>
        <fullName evidence="9">FtsX-like permease family protein</fullName>
    </submittedName>
</protein>
<dbReference type="PANTHER" id="PTHR30489">
    <property type="entry name" value="LIPOPROTEIN-RELEASING SYSTEM TRANSMEMBRANE PROTEIN LOLE"/>
    <property type="match status" value="1"/>
</dbReference>
<name>A0AA51RC56_9BACT</name>
<organism evidence="9 10">
    <name type="scientific">Marivirga salinarum</name>
    <dbReference type="NCBI Taxonomy" id="3059078"/>
    <lineage>
        <taxon>Bacteria</taxon>
        <taxon>Pseudomonadati</taxon>
        <taxon>Bacteroidota</taxon>
        <taxon>Cytophagia</taxon>
        <taxon>Cytophagales</taxon>
        <taxon>Marivirgaceae</taxon>
        <taxon>Marivirga</taxon>
    </lineage>
</organism>
<dbReference type="RefSeq" id="WP_308351563.1">
    <property type="nucleotide sequence ID" value="NZ_CP129971.1"/>
</dbReference>
<dbReference type="PANTHER" id="PTHR30489:SF0">
    <property type="entry name" value="LIPOPROTEIN-RELEASING SYSTEM TRANSMEMBRANE PROTEIN LOLE"/>
    <property type="match status" value="1"/>
</dbReference>
<dbReference type="EMBL" id="CP129971">
    <property type="protein sequence ID" value="WMN13081.1"/>
    <property type="molecule type" value="Genomic_DNA"/>
</dbReference>
<keyword evidence="10" id="KW-1185">Reference proteome</keyword>
<dbReference type="InterPro" id="IPR003838">
    <property type="entry name" value="ABC3_permease_C"/>
</dbReference>
<reference evidence="9 10" key="1">
    <citation type="submission" date="2023-08" db="EMBL/GenBank/DDBJ databases">
        <title>Comparative genomics and taxonomic characterization of three novel marine species of genus Marivirga.</title>
        <authorList>
            <person name="Muhammad N."/>
            <person name="Kim S.-G."/>
        </authorList>
    </citation>
    <scope>NUCLEOTIDE SEQUENCE [LARGE SCALE GENOMIC DNA]</scope>
    <source>
        <strain evidence="9 10">BDSF4-3</strain>
    </source>
</reference>
<sequence length="128" mass="13750">MVLLIVAGFGIYNILNMMIYEKMDTIAILKATGFSGADVKKIFIAISLSIGVTGAIAGVFLGLLFSVMIDNIPFDSSALPTINTYPVDYGIQYYTIAVVFAVATTYLAGLFPSQKASRVDPVEIIRGK</sequence>
<feature type="transmembrane region" description="Helical" evidence="7">
    <location>
        <begin position="89"/>
        <end position="111"/>
    </location>
</feature>
<dbReference type="InterPro" id="IPR051447">
    <property type="entry name" value="Lipoprotein-release_system"/>
</dbReference>
<evidence type="ECO:0000256" key="5">
    <source>
        <dbReference type="ARBA" id="ARBA00022989"/>
    </source>
</evidence>
<dbReference type="GO" id="GO:0044874">
    <property type="term" value="P:lipoprotein localization to outer membrane"/>
    <property type="evidence" value="ECO:0007669"/>
    <property type="project" value="TreeGrafter"/>
</dbReference>
<dbReference type="GO" id="GO:0098797">
    <property type="term" value="C:plasma membrane protein complex"/>
    <property type="evidence" value="ECO:0007669"/>
    <property type="project" value="TreeGrafter"/>
</dbReference>
<dbReference type="Pfam" id="PF02687">
    <property type="entry name" value="FtsX"/>
    <property type="match status" value="1"/>
</dbReference>
<evidence type="ECO:0000256" key="3">
    <source>
        <dbReference type="ARBA" id="ARBA00022475"/>
    </source>
</evidence>
<keyword evidence="5 7" id="KW-1133">Transmembrane helix</keyword>
<feature type="domain" description="ABC3 transporter permease C-terminal" evidence="8">
    <location>
        <begin position="2"/>
        <end position="121"/>
    </location>
</feature>
<accession>A0AA51RC56</accession>
<evidence type="ECO:0000313" key="10">
    <source>
        <dbReference type="Proteomes" id="UP001230496"/>
    </source>
</evidence>
<evidence type="ECO:0000256" key="2">
    <source>
        <dbReference type="ARBA" id="ARBA00005236"/>
    </source>
</evidence>
<keyword evidence="3" id="KW-1003">Cell membrane</keyword>
<gene>
    <name evidence="9" type="ORF">QYS49_32490</name>
</gene>
<keyword evidence="4 7" id="KW-0812">Transmembrane</keyword>
<proteinExistence type="inferred from homology"/>